<proteinExistence type="predicted"/>
<evidence type="ECO:0000313" key="3">
    <source>
        <dbReference type="Proteomes" id="UP000559987"/>
    </source>
</evidence>
<gene>
    <name evidence="2" type="ORF">FHS30_001072</name>
</gene>
<name>A0A839UQ01_9GAMM</name>
<evidence type="ECO:0000313" key="2">
    <source>
        <dbReference type="EMBL" id="MBB3167896.1"/>
    </source>
</evidence>
<dbReference type="Proteomes" id="UP000559987">
    <property type="component" value="Unassembled WGS sequence"/>
</dbReference>
<feature type="signal peptide" evidence="1">
    <location>
        <begin position="1"/>
        <end position="21"/>
    </location>
</feature>
<dbReference type="RefSeq" id="WP_183908992.1">
    <property type="nucleotide sequence ID" value="NZ_JACHXZ010000001.1"/>
</dbReference>
<feature type="chain" id="PRO_5032297576" description="DUF2846 domain-containing protein" evidence="1">
    <location>
        <begin position="22"/>
        <end position="173"/>
    </location>
</feature>
<reference evidence="2 3" key="1">
    <citation type="submission" date="2020-08" db="EMBL/GenBank/DDBJ databases">
        <title>Genomic Encyclopedia of Type Strains, Phase III (KMG-III): the genomes of soil and plant-associated and newly described type strains.</title>
        <authorList>
            <person name="Whitman W."/>
        </authorList>
    </citation>
    <scope>NUCLEOTIDE SEQUENCE [LARGE SCALE GENOMIC DNA]</scope>
    <source>
        <strain evidence="2 3">CECT 8571</strain>
    </source>
</reference>
<protein>
    <recommendedName>
        <fullName evidence="4">DUF2846 domain-containing protein</fullName>
    </recommendedName>
</protein>
<sequence>MLNRIAVGLLLLLTLGCSSNAVMKPSKFQAEPSKDKALVNFVRPSVFMGDGVPHEIWDGETYIGTLNPGNLIQIECEPGEHLFLLDPKNAPWTNLEMTLMPNQVYYIKSNQVPFVGVRMGVAKPNDQRIPTWNSYKVLTIDNEKTQLSDKQIAEAMDYYKDVKSNFVPRHTGK</sequence>
<keyword evidence="3" id="KW-1185">Reference proteome</keyword>
<evidence type="ECO:0008006" key="4">
    <source>
        <dbReference type="Google" id="ProtNLM"/>
    </source>
</evidence>
<organism evidence="2 3">
    <name type="scientific">Simiduia aestuariiviva</name>
    <dbReference type="NCBI Taxonomy" id="1510459"/>
    <lineage>
        <taxon>Bacteria</taxon>
        <taxon>Pseudomonadati</taxon>
        <taxon>Pseudomonadota</taxon>
        <taxon>Gammaproteobacteria</taxon>
        <taxon>Cellvibrionales</taxon>
        <taxon>Cellvibrionaceae</taxon>
        <taxon>Simiduia</taxon>
    </lineage>
</organism>
<dbReference type="AlphaFoldDB" id="A0A839UQ01"/>
<accession>A0A839UQ01</accession>
<comment type="caution">
    <text evidence="2">The sequence shown here is derived from an EMBL/GenBank/DDBJ whole genome shotgun (WGS) entry which is preliminary data.</text>
</comment>
<keyword evidence="1" id="KW-0732">Signal</keyword>
<dbReference type="EMBL" id="JACHXZ010000001">
    <property type="protein sequence ID" value="MBB3167896.1"/>
    <property type="molecule type" value="Genomic_DNA"/>
</dbReference>
<dbReference type="PROSITE" id="PS51257">
    <property type="entry name" value="PROKAR_LIPOPROTEIN"/>
    <property type="match status" value="1"/>
</dbReference>
<evidence type="ECO:0000256" key="1">
    <source>
        <dbReference type="SAM" id="SignalP"/>
    </source>
</evidence>